<reference evidence="1 2" key="1">
    <citation type="submission" date="2023-03" db="EMBL/GenBank/DDBJ databases">
        <title>Altererythrobacter sp. CAU 1644 isolated from sand.</title>
        <authorList>
            <person name="Kim W."/>
        </authorList>
    </citation>
    <scope>NUCLEOTIDE SEQUENCE [LARGE SCALE GENOMIC DNA]</scope>
    <source>
        <strain evidence="1 2">CAU 1644</strain>
    </source>
</reference>
<dbReference type="EMBL" id="CP121106">
    <property type="protein sequence ID" value="WFL76887.1"/>
    <property type="molecule type" value="Genomic_DNA"/>
</dbReference>
<accession>A0ABY8FPE5</accession>
<name>A0ABY8FPE5_9SPHN</name>
<protein>
    <recommendedName>
        <fullName evidence="3">Lipoprotein</fullName>
    </recommendedName>
</protein>
<evidence type="ECO:0000313" key="1">
    <source>
        <dbReference type="EMBL" id="WFL76887.1"/>
    </source>
</evidence>
<evidence type="ECO:0000313" key="2">
    <source>
        <dbReference type="Proteomes" id="UP001215827"/>
    </source>
</evidence>
<keyword evidence="2" id="KW-1185">Reference proteome</keyword>
<organism evidence="1 2">
    <name type="scientific">Altererythrobacter arenosus</name>
    <dbReference type="NCBI Taxonomy" id="3032592"/>
    <lineage>
        <taxon>Bacteria</taxon>
        <taxon>Pseudomonadati</taxon>
        <taxon>Pseudomonadota</taxon>
        <taxon>Alphaproteobacteria</taxon>
        <taxon>Sphingomonadales</taxon>
        <taxon>Erythrobacteraceae</taxon>
        <taxon>Altererythrobacter</taxon>
    </lineage>
</organism>
<dbReference type="RefSeq" id="WP_278015646.1">
    <property type="nucleotide sequence ID" value="NZ_CP121106.1"/>
</dbReference>
<dbReference type="Proteomes" id="UP001215827">
    <property type="component" value="Chromosome"/>
</dbReference>
<evidence type="ECO:0008006" key="3">
    <source>
        <dbReference type="Google" id="ProtNLM"/>
    </source>
</evidence>
<sequence>MSRIIAATLVTVSTAACATKSEEVAVPGCTEMACVAIGEAATLNELLVATPLEVLEDSRCPAEADCIWEGRVLLKTRLDLGHETITVQLDSGEPLRINGGYLRLAEVAPYASTQWSPIAPGHYRFGFAFTPDGPTTAPPG</sequence>
<proteinExistence type="predicted"/>
<dbReference type="PROSITE" id="PS51257">
    <property type="entry name" value="PROKAR_LIPOPROTEIN"/>
    <property type="match status" value="1"/>
</dbReference>
<gene>
    <name evidence="1" type="ORF">P7228_12925</name>
</gene>